<dbReference type="EMBL" id="GIFC01013032">
    <property type="protein sequence ID" value="MXU95115.1"/>
    <property type="molecule type" value="Transcribed_RNA"/>
</dbReference>
<organism evidence="2">
    <name type="scientific">Ixodes ricinus</name>
    <name type="common">Common tick</name>
    <name type="synonym">Acarus ricinus</name>
    <dbReference type="NCBI Taxonomy" id="34613"/>
    <lineage>
        <taxon>Eukaryota</taxon>
        <taxon>Metazoa</taxon>
        <taxon>Ecdysozoa</taxon>
        <taxon>Arthropoda</taxon>
        <taxon>Chelicerata</taxon>
        <taxon>Arachnida</taxon>
        <taxon>Acari</taxon>
        <taxon>Parasitiformes</taxon>
        <taxon>Ixodida</taxon>
        <taxon>Ixodoidea</taxon>
        <taxon>Ixodidae</taxon>
        <taxon>Ixodinae</taxon>
        <taxon>Ixodes</taxon>
    </lineage>
</organism>
<dbReference type="PANTHER" id="PTHR34153:SF2">
    <property type="entry name" value="SI:CH211-262H13.3-RELATED"/>
    <property type="match status" value="1"/>
</dbReference>
<feature type="signal peptide" evidence="1">
    <location>
        <begin position="1"/>
        <end position="20"/>
    </location>
</feature>
<accession>A0A6B0V044</accession>
<proteinExistence type="predicted"/>
<evidence type="ECO:0000313" key="2">
    <source>
        <dbReference type="EMBL" id="MXU95115.1"/>
    </source>
</evidence>
<evidence type="ECO:0000256" key="1">
    <source>
        <dbReference type="SAM" id="SignalP"/>
    </source>
</evidence>
<dbReference type="PANTHER" id="PTHR34153">
    <property type="entry name" value="SI:CH211-262H13.3-RELATED-RELATED"/>
    <property type="match status" value="1"/>
</dbReference>
<name>A0A6B0V044_IXORI</name>
<dbReference type="AlphaFoldDB" id="A0A6B0V044"/>
<sequence length="178" mass="19439">MYRNISIMLFVLFVVVVCLAASKGGKPVVSRCWLALHGRGNIYCQINGYDNYDGLTHGTCKLGCGGSEVQLPKEACPRGRLHVQELRELGGKTASKAAKSMLAHLLGDQLAAQFSWVGRKGKQNFSSLRTATAIVSAGRQLPGGKDAIEEAIKSWLRHAPERMAGKKENRREVDQDSE</sequence>
<reference evidence="2" key="1">
    <citation type="submission" date="2019-12" db="EMBL/GenBank/DDBJ databases">
        <title>An insight into the sialome of adult female Ixodes ricinus ticks feeding for 6 days.</title>
        <authorList>
            <person name="Perner J."/>
            <person name="Ribeiro J.M.C."/>
        </authorList>
    </citation>
    <scope>NUCLEOTIDE SEQUENCE</scope>
    <source>
        <strain evidence="2">Semi-engorged</strain>
        <tissue evidence="2">Salivary glands</tissue>
    </source>
</reference>
<keyword evidence="1" id="KW-0732">Signal</keyword>
<protein>
    <submittedName>
        <fullName evidence="2">Putative secreted protein</fullName>
    </submittedName>
</protein>
<feature type="chain" id="PRO_5025662535" evidence="1">
    <location>
        <begin position="21"/>
        <end position="178"/>
    </location>
</feature>